<gene>
    <name evidence="2" type="ORF">K466DRAFT_592475</name>
</gene>
<evidence type="ECO:0000313" key="2">
    <source>
        <dbReference type="EMBL" id="TFK79257.1"/>
    </source>
</evidence>
<feature type="compositionally biased region" description="Basic residues" evidence="1">
    <location>
        <begin position="46"/>
        <end position="57"/>
    </location>
</feature>
<reference evidence="2 3" key="1">
    <citation type="journal article" date="2019" name="Nat. Ecol. Evol.">
        <title>Megaphylogeny resolves global patterns of mushroom evolution.</title>
        <authorList>
            <person name="Varga T."/>
            <person name="Krizsan K."/>
            <person name="Foldi C."/>
            <person name="Dima B."/>
            <person name="Sanchez-Garcia M."/>
            <person name="Sanchez-Ramirez S."/>
            <person name="Szollosi G.J."/>
            <person name="Szarkandi J.G."/>
            <person name="Papp V."/>
            <person name="Albert L."/>
            <person name="Andreopoulos W."/>
            <person name="Angelini C."/>
            <person name="Antonin V."/>
            <person name="Barry K.W."/>
            <person name="Bougher N.L."/>
            <person name="Buchanan P."/>
            <person name="Buyck B."/>
            <person name="Bense V."/>
            <person name="Catcheside P."/>
            <person name="Chovatia M."/>
            <person name="Cooper J."/>
            <person name="Damon W."/>
            <person name="Desjardin D."/>
            <person name="Finy P."/>
            <person name="Geml J."/>
            <person name="Haridas S."/>
            <person name="Hughes K."/>
            <person name="Justo A."/>
            <person name="Karasinski D."/>
            <person name="Kautmanova I."/>
            <person name="Kiss B."/>
            <person name="Kocsube S."/>
            <person name="Kotiranta H."/>
            <person name="LaButti K.M."/>
            <person name="Lechner B.E."/>
            <person name="Liimatainen K."/>
            <person name="Lipzen A."/>
            <person name="Lukacs Z."/>
            <person name="Mihaltcheva S."/>
            <person name="Morgado L.N."/>
            <person name="Niskanen T."/>
            <person name="Noordeloos M.E."/>
            <person name="Ohm R.A."/>
            <person name="Ortiz-Santana B."/>
            <person name="Ovrebo C."/>
            <person name="Racz N."/>
            <person name="Riley R."/>
            <person name="Savchenko A."/>
            <person name="Shiryaev A."/>
            <person name="Soop K."/>
            <person name="Spirin V."/>
            <person name="Szebenyi C."/>
            <person name="Tomsovsky M."/>
            <person name="Tulloss R.E."/>
            <person name="Uehling J."/>
            <person name="Grigoriev I.V."/>
            <person name="Vagvolgyi C."/>
            <person name="Papp T."/>
            <person name="Martin F.M."/>
            <person name="Miettinen O."/>
            <person name="Hibbett D.S."/>
            <person name="Nagy L.G."/>
        </authorList>
    </citation>
    <scope>NUCLEOTIDE SEQUENCE [LARGE SCALE GENOMIC DNA]</scope>
    <source>
        <strain evidence="2 3">HHB13444</strain>
    </source>
</reference>
<evidence type="ECO:0000256" key="1">
    <source>
        <dbReference type="SAM" id="MobiDB-lite"/>
    </source>
</evidence>
<name>A0A5C3NRQ9_9APHY</name>
<feature type="region of interest" description="Disordered" evidence="1">
    <location>
        <begin position="19"/>
        <end position="82"/>
    </location>
</feature>
<feature type="compositionally biased region" description="Low complexity" evidence="1">
    <location>
        <begin position="25"/>
        <end position="39"/>
    </location>
</feature>
<dbReference type="InParanoid" id="A0A5C3NRQ9"/>
<evidence type="ECO:0000313" key="3">
    <source>
        <dbReference type="Proteomes" id="UP000308197"/>
    </source>
</evidence>
<dbReference type="AlphaFoldDB" id="A0A5C3NRQ9"/>
<accession>A0A5C3NRQ9</accession>
<dbReference type="Proteomes" id="UP000308197">
    <property type="component" value="Unassembled WGS sequence"/>
</dbReference>
<keyword evidence="3" id="KW-1185">Reference proteome</keyword>
<organism evidence="2 3">
    <name type="scientific">Polyporus arcularius HHB13444</name>
    <dbReference type="NCBI Taxonomy" id="1314778"/>
    <lineage>
        <taxon>Eukaryota</taxon>
        <taxon>Fungi</taxon>
        <taxon>Dikarya</taxon>
        <taxon>Basidiomycota</taxon>
        <taxon>Agaricomycotina</taxon>
        <taxon>Agaricomycetes</taxon>
        <taxon>Polyporales</taxon>
        <taxon>Polyporaceae</taxon>
        <taxon>Polyporus</taxon>
    </lineage>
</organism>
<sequence>MPAHPLPPQLICTLPRTDRPRLSLPRTNTVNPVRTPTPTHGISPRLPRRLVTNHKSHYVPDGRLPLSPPPRETVQIRGSMQL</sequence>
<feature type="non-terminal residue" evidence="2">
    <location>
        <position position="82"/>
    </location>
</feature>
<dbReference type="EMBL" id="ML212103">
    <property type="protein sequence ID" value="TFK79257.1"/>
    <property type="molecule type" value="Genomic_DNA"/>
</dbReference>
<protein>
    <submittedName>
        <fullName evidence="2">Uncharacterized protein</fullName>
    </submittedName>
</protein>
<proteinExistence type="predicted"/>